<dbReference type="GO" id="GO:0008887">
    <property type="term" value="F:glycerate kinase activity"/>
    <property type="evidence" value="ECO:0007669"/>
    <property type="project" value="InterPro"/>
</dbReference>
<dbReference type="Proteomes" id="UP000582837">
    <property type="component" value="Unassembled WGS sequence"/>
</dbReference>
<sequence>MDDARAAVRRVLTAAFRAADPREAVLRALRVDGTRLSVADAEEIDLARVDRVLLVGAGKAAVGMARGALETFGGWIAEGSITTRGGAGADLPGIEVWEASHPVPDTGGLAGASDALRLARRAGPRDLVLCLLSGGASALWPAPVAGVSLTELQRVTDRLVRSGARINDINCVRKHLSRIAGGRLAQAAAPARVVTLAISDVVSGALDAIGSGPTVPDPTTYEDALQVLADWEIDTPASILNHLRRGDAGQVAETPDDFDPAFARASAYVIARNADALRAAADEAARLGWDARIVADDVEGEARSVGEQVARLGLEVRGERSTRPVALLLGGETTVTVKGSGRGGRNQELALGAALELSGESGVLVASCATDGVDGPTDAAGGFADGGTVSRGESGGLDAEDALRRNDAHPFLRAAGDLIVTGPSGTNVNDVIVVLVDGHPAH</sequence>
<keyword evidence="3" id="KW-0808">Transferase</keyword>
<dbReference type="Pfam" id="PF05161">
    <property type="entry name" value="MOFRL"/>
    <property type="match status" value="1"/>
</dbReference>
<dbReference type="InterPro" id="IPR039760">
    <property type="entry name" value="MOFRL_protein"/>
</dbReference>
<dbReference type="InterPro" id="IPR025286">
    <property type="entry name" value="MOFRL_assoc_dom"/>
</dbReference>
<gene>
    <name evidence="3" type="ORF">HNQ61_004992</name>
</gene>
<dbReference type="GO" id="GO:0005737">
    <property type="term" value="C:cytoplasm"/>
    <property type="evidence" value="ECO:0007669"/>
    <property type="project" value="TreeGrafter"/>
</dbReference>
<dbReference type="Gene3D" id="3.40.50.10180">
    <property type="entry name" value="Glycerate kinase, MOFRL-like N-terminal domain"/>
    <property type="match status" value="1"/>
</dbReference>
<accession>A0A841H518</accession>
<reference evidence="3 4" key="1">
    <citation type="submission" date="2020-08" db="EMBL/GenBank/DDBJ databases">
        <title>Genomic Encyclopedia of Type Strains, Phase IV (KMG-IV): sequencing the most valuable type-strain genomes for metagenomic binning, comparative biology and taxonomic classification.</title>
        <authorList>
            <person name="Goeker M."/>
        </authorList>
    </citation>
    <scope>NUCLEOTIDE SEQUENCE [LARGE SCALE GENOMIC DNA]</scope>
    <source>
        <strain evidence="3 4">DSM 29007</strain>
    </source>
</reference>
<dbReference type="InterPro" id="IPR007835">
    <property type="entry name" value="MOFRL"/>
</dbReference>
<organism evidence="3 4">
    <name type="scientific">Longimicrobium terrae</name>
    <dbReference type="NCBI Taxonomy" id="1639882"/>
    <lineage>
        <taxon>Bacteria</taxon>
        <taxon>Pseudomonadati</taxon>
        <taxon>Gemmatimonadota</taxon>
        <taxon>Longimicrobiia</taxon>
        <taxon>Longimicrobiales</taxon>
        <taxon>Longimicrobiaceae</taxon>
        <taxon>Longimicrobium</taxon>
    </lineage>
</organism>
<feature type="domain" description="MOFRL-associated" evidence="2">
    <location>
        <begin position="8"/>
        <end position="243"/>
    </location>
</feature>
<evidence type="ECO:0000259" key="1">
    <source>
        <dbReference type="Pfam" id="PF05161"/>
    </source>
</evidence>
<comment type="caution">
    <text evidence="3">The sequence shown here is derived from an EMBL/GenBank/DDBJ whole genome shotgun (WGS) entry which is preliminary data.</text>
</comment>
<dbReference type="Gene3D" id="3.40.1480.10">
    <property type="entry name" value="MOFRL domain"/>
    <property type="match status" value="1"/>
</dbReference>
<name>A0A841H518_9BACT</name>
<dbReference type="FunFam" id="3.40.1480.10:FF:000002">
    <property type="entry name" value="Glycerate kinase"/>
    <property type="match status" value="1"/>
</dbReference>
<dbReference type="SUPFAM" id="SSF82544">
    <property type="entry name" value="GckA/TtuD-like"/>
    <property type="match status" value="1"/>
</dbReference>
<dbReference type="PANTHER" id="PTHR12227:SF0">
    <property type="entry name" value="GLYCERATE KINASE"/>
    <property type="match status" value="1"/>
</dbReference>
<keyword evidence="4" id="KW-1185">Reference proteome</keyword>
<dbReference type="EMBL" id="JACHIA010000023">
    <property type="protein sequence ID" value="MBB6073325.1"/>
    <property type="molecule type" value="Genomic_DNA"/>
</dbReference>
<proteinExistence type="predicted"/>
<dbReference type="InterPro" id="IPR038614">
    <property type="entry name" value="GK_N_sf"/>
</dbReference>
<evidence type="ECO:0000313" key="4">
    <source>
        <dbReference type="Proteomes" id="UP000582837"/>
    </source>
</evidence>
<protein>
    <submittedName>
        <fullName evidence="3">Glycerate-2-kinase</fullName>
    </submittedName>
</protein>
<evidence type="ECO:0000259" key="2">
    <source>
        <dbReference type="Pfam" id="PF13660"/>
    </source>
</evidence>
<feature type="domain" description="MOFRL" evidence="1">
    <location>
        <begin position="326"/>
        <end position="430"/>
    </location>
</feature>
<dbReference type="AlphaFoldDB" id="A0A841H518"/>
<evidence type="ECO:0000313" key="3">
    <source>
        <dbReference type="EMBL" id="MBB6073325.1"/>
    </source>
</evidence>
<dbReference type="PANTHER" id="PTHR12227">
    <property type="entry name" value="GLYCERATE KINASE"/>
    <property type="match status" value="1"/>
</dbReference>
<dbReference type="RefSeq" id="WP_170032981.1">
    <property type="nucleotide sequence ID" value="NZ_JABDTL010000001.1"/>
</dbReference>
<keyword evidence="3" id="KW-0418">Kinase</keyword>
<dbReference type="InterPro" id="IPR037035">
    <property type="entry name" value="GK-like_C_sf"/>
</dbReference>
<dbReference type="Pfam" id="PF13660">
    <property type="entry name" value="DUF4147"/>
    <property type="match status" value="1"/>
</dbReference>